<gene>
    <name evidence="2" type="ORF">HELGO_WM40551</name>
</gene>
<accession>A0A6S6T3M4</accession>
<reference evidence="2" key="1">
    <citation type="submission" date="2020-01" db="EMBL/GenBank/DDBJ databases">
        <authorList>
            <person name="Meier V. D."/>
            <person name="Meier V D."/>
        </authorList>
    </citation>
    <scope>NUCLEOTIDE SEQUENCE</scope>
    <source>
        <strain evidence="2">HLG_WM_MAG_10</strain>
    </source>
</reference>
<name>A0A6S6T3M4_9BACT</name>
<sequence length="250" mass="27635">MKQVINILLALMMCFGVLTSATAQKKKAANFDEGIIKYKIEIEGMPEAAQVLDNAMINLYLKGDNSKMDLSILGGLASFQLINNTAENLFSMLMDIPTVYDKTAVSLDEDSDFLKELKELRGTNQAPKNDVKVKYFKSQKQKIAKYPCYKAEIGLGDGSNDKLTVFLTEKLRPTALAQLEKTLGDFKGFPLSFQIEMQGVVLKITAVDVAKQKIGAETFTIPESYNKKTMDEFKEEIETKMGTGDGGVGL</sequence>
<feature type="chain" id="PRO_5027938273" description="DUF4412 domain-containing protein" evidence="1">
    <location>
        <begin position="24"/>
        <end position="250"/>
    </location>
</feature>
<protein>
    <recommendedName>
        <fullName evidence="3">DUF4412 domain-containing protein</fullName>
    </recommendedName>
</protein>
<dbReference type="AlphaFoldDB" id="A0A6S6T3M4"/>
<evidence type="ECO:0008006" key="3">
    <source>
        <dbReference type="Google" id="ProtNLM"/>
    </source>
</evidence>
<evidence type="ECO:0000256" key="1">
    <source>
        <dbReference type="SAM" id="SignalP"/>
    </source>
</evidence>
<feature type="signal peptide" evidence="1">
    <location>
        <begin position="1"/>
        <end position="23"/>
    </location>
</feature>
<organism evidence="2">
    <name type="scientific">uncultured Aureispira sp</name>
    <dbReference type="NCBI Taxonomy" id="1331704"/>
    <lineage>
        <taxon>Bacteria</taxon>
        <taxon>Pseudomonadati</taxon>
        <taxon>Bacteroidota</taxon>
        <taxon>Saprospiria</taxon>
        <taxon>Saprospirales</taxon>
        <taxon>Saprospiraceae</taxon>
        <taxon>Aureispira</taxon>
        <taxon>environmental samples</taxon>
    </lineage>
</organism>
<evidence type="ECO:0000313" key="2">
    <source>
        <dbReference type="EMBL" id="CAA6813883.1"/>
    </source>
</evidence>
<proteinExistence type="predicted"/>
<dbReference type="EMBL" id="CACVAQ010000210">
    <property type="protein sequence ID" value="CAA6813883.1"/>
    <property type="molecule type" value="Genomic_DNA"/>
</dbReference>
<keyword evidence="1" id="KW-0732">Signal</keyword>